<dbReference type="OrthoDB" id="10590254at2759"/>
<sequence length="167" mass="19756">MLGIAGHSRFTFNHVEYLEITNNYSENYENLLTSFDFPDVKTLKLDLSYCGFNLISQQILNQVHSKHPKLERFILYVSGHINKLFKLVDICLDWNFKKGFIINNGRSLEDKQVYYYKTNVSSLKDKEMKSVIDIVDNKFFSNVQINKDSPNEKMLVELWYKDPHKLF</sequence>
<evidence type="ECO:0000313" key="2">
    <source>
        <dbReference type="Proteomes" id="UP000439903"/>
    </source>
</evidence>
<organism evidence="1 2">
    <name type="scientific">Gigaspora margarita</name>
    <dbReference type="NCBI Taxonomy" id="4874"/>
    <lineage>
        <taxon>Eukaryota</taxon>
        <taxon>Fungi</taxon>
        <taxon>Fungi incertae sedis</taxon>
        <taxon>Mucoromycota</taxon>
        <taxon>Glomeromycotina</taxon>
        <taxon>Glomeromycetes</taxon>
        <taxon>Diversisporales</taxon>
        <taxon>Gigasporaceae</taxon>
        <taxon>Gigaspora</taxon>
    </lineage>
</organism>
<dbReference type="Proteomes" id="UP000439903">
    <property type="component" value="Unassembled WGS sequence"/>
</dbReference>
<accession>A0A8H3X8Q7</accession>
<dbReference type="EMBL" id="WTPW01001472">
    <property type="protein sequence ID" value="KAF0433482.1"/>
    <property type="molecule type" value="Genomic_DNA"/>
</dbReference>
<reference evidence="1 2" key="1">
    <citation type="journal article" date="2019" name="Environ. Microbiol.">
        <title>At the nexus of three kingdoms: the genome of the mycorrhizal fungus Gigaspora margarita provides insights into plant, endobacterial and fungal interactions.</title>
        <authorList>
            <person name="Venice F."/>
            <person name="Ghignone S."/>
            <person name="Salvioli di Fossalunga A."/>
            <person name="Amselem J."/>
            <person name="Novero M."/>
            <person name="Xianan X."/>
            <person name="Sedzielewska Toro K."/>
            <person name="Morin E."/>
            <person name="Lipzen A."/>
            <person name="Grigoriev I.V."/>
            <person name="Henrissat B."/>
            <person name="Martin F.M."/>
            <person name="Bonfante P."/>
        </authorList>
    </citation>
    <scope>NUCLEOTIDE SEQUENCE [LARGE SCALE GENOMIC DNA]</scope>
    <source>
        <strain evidence="1 2">BEG34</strain>
    </source>
</reference>
<protein>
    <submittedName>
        <fullName evidence="1">Uncharacterized protein</fullName>
    </submittedName>
</protein>
<keyword evidence="2" id="KW-1185">Reference proteome</keyword>
<gene>
    <name evidence="1" type="ORF">F8M41_005055</name>
</gene>
<comment type="caution">
    <text evidence="1">The sequence shown here is derived from an EMBL/GenBank/DDBJ whole genome shotgun (WGS) entry which is preliminary data.</text>
</comment>
<dbReference type="AlphaFoldDB" id="A0A8H3X8Q7"/>
<proteinExistence type="predicted"/>
<name>A0A8H3X8Q7_GIGMA</name>
<evidence type="ECO:0000313" key="1">
    <source>
        <dbReference type="EMBL" id="KAF0433482.1"/>
    </source>
</evidence>